<protein>
    <submittedName>
        <fullName evidence="2">Uncharacterized protein</fullName>
    </submittedName>
</protein>
<keyword evidence="3" id="KW-1185">Reference proteome</keyword>
<evidence type="ECO:0000256" key="1">
    <source>
        <dbReference type="SAM" id="SignalP"/>
    </source>
</evidence>
<reference evidence="2 3" key="2">
    <citation type="submission" date="2014-09" db="EMBL/GenBank/DDBJ databases">
        <authorList>
            <consortium name="NBRP consortium"/>
            <person name="Sawabe T."/>
            <person name="Meirelles P."/>
            <person name="Nakanishi M."/>
            <person name="Sayaka M."/>
            <person name="Hattori M."/>
            <person name="Ohkuma M."/>
        </authorList>
    </citation>
    <scope>NUCLEOTIDE SEQUENCE [LARGE SCALE GENOMIC DNA]</scope>
    <source>
        <strain evidence="3">JCM19235</strain>
    </source>
</reference>
<dbReference type="EMBL" id="BBMR01000003">
    <property type="protein sequence ID" value="GAL18855.1"/>
    <property type="molecule type" value="Genomic_DNA"/>
</dbReference>
<dbReference type="AlphaFoldDB" id="A0A090RTV6"/>
<feature type="chain" id="PRO_5001862691" evidence="1">
    <location>
        <begin position="18"/>
        <end position="117"/>
    </location>
</feature>
<reference evidence="2 3" key="1">
    <citation type="submission" date="2014-09" db="EMBL/GenBank/DDBJ databases">
        <title>Vibrio maritimus JCM 19235. (C45) whole genome shotgun sequence.</title>
        <authorList>
            <person name="Sawabe T."/>
            <person name="Meirelles P."/>
            <person name="Nakanishi M."/>
            <person name="Sayaka M."/>
            <person name="Hattori M."/>
            <person name="Ohkuma M."/>
        </authorList>
    </citation>
    <scope>NUCLEOTIDE SEQUENCE [LARGE SCALE GENOMIC DNA]</scope>
    <source>
        <strain evidence="3">JCM19235</strain>
    </source>
</reference>
<sequence length="117" mass="13342">MKRFFLLAALLPPLALAHSQTPREIKKFVATENVPVAIDVTNLNDYTQTYEVIIEGKVVGTVSLKPDETRKIQLNLKVTELDKWTHKIVSTRSIPEKGQTVRTEIESLVRLYRPTLK</sequence>
<name>A0A090RTV6_9VIBR</name>
<dbReference type="Proteomes" id="UP000029228">
    <property type="component" value="Unassembled WGS sequence"/>
</dbReference>
<organism evidence="2 3">
    <name type="scientific">Vibrio maritimus</name>
    <dbReference type="NCBI Taxonomy" id="990268"/>
    <lineage>
        <taxon>Bacteria</taxon>
        <taxon>Pseudomonadati</taxon>
        <taxon>Pseudomonadota</taxon>
        <taxon>Gammaproteobacteria</taxon>
        <taxon>Vibrionales</taxon>
        <taxon>Vibrionaceae</taxon>
        <taxon>Vibrio</taxon>
    </lineage>
</organism>
<dbReference type="OrthoDB" id="5875445at2"/>
<feature type="signal peptide" evidence="1">
    <location>
        <begin position="1"/>
        <end position="17"/>
    </location>
</feature>
<comment type="caution">
    <text evidence="2">The sequence shown here is derived from an EMBL/GenBank/DDBJ whole genome shotgun (WGS) entry which is preliminary data.</text>
</comment>
<gene>
    <name evidence="2" type="ORF">JCM19235_2278</name>
</gene>
<evidence type="ECO:0000313" key="2">
    <source>
        <dbReference type="EMBL" id="GAL18855.1"/>
    </source>
</evidence>
<evidence type="ECO:0000313" key="3">
    <source>
        <dbReference type="Proteomes" id="UP000029228"/>
    </source>
</evidence>
<dbReference type="STRING" id="990268.JCM19235_2278"/>
<accession>A0A090RTV6</accession>
<keyword evidence="1" id="KW-0732">Signal</keyword>
<proteinExistence type="predicted"/>